<dbReference type="EMBL" id="DS268109">
    <property type="protein sequence ID" value="KMM64015.1"/>
    <property type="molecule type" value="Genomic_DNA"/>
</dbReference>
<proteinExistence type="predicted"/>
<feature type="compositionally biased region" description="Polar residues" evidence="1">
    <location>
        <begin position="38"/>
        <end position="50"/>
    </location>
</feature>
<dbReference type="Pfam" id="PF17119">
    <property type="entry name" value="MMU163"/>
    <property type="match status" value="1"/>
</dbReference>
<feature type="compositionally biased region" description="Low complexity" evidence="1">
    <location>
        <begin position="216"/>
        <end position="238"/>
    </location>
</feature>
<evidence type="ECO:0000313" key="2">
    <source>
        <dbReference type="EMBL" id="KMM64015.1"/>
    </source>
</evidence>
<dbReference type="OrthoDB" id="5329385at2759"/>
<feature type="compositionally biased region" description="Low complexity" evidence="1">
    <location>
        <begin position="245"/>
        <end position="261"/>
    </location>
</feature>
<feature type="region of interest" description="Disordered" evidence="1">
    <location>
        <begin position="216"/>
        <end position="261"/>
    </location>
</feature>
<reference evidence="2 3" key="1">
    <citation type="submission" date="2007-06" db="EMBL/GenBank/DDBJ databases">
        <title>The Genome Sequence of Coccidioides posadasii RMSCC_3488.</title>
        <authorList>
            <consortium name="Coccidioides Genome Resources Consortium"/>
            <consortium name="The Broad Institute Genome Sequencing Platform"/>
            <person name="Henn M.R."/>
            <person name="Sykes S."/>
            <person name="Young S."/>
            <person name="Jaffe D."/>
            <person name="Berlin A."/>
            <person name="Alvarez P."/>
            <person name="Butler J."/>
            <person name="Gnerre S."/>
            <person name="Grabherr M."/>
            <person name="Mauceli E."/>
            <person name="Brockman W."/>
            <person name="Kodira C."/>
            <person name="Alvarado L."/>
            <person name="Zeng Q."/>
            <person name="Crawford M."/>
            <person name="Antoine C."/>
            <person name="Devon K."/>
            <person name="Galgiani J."/>
            <person name="Orsborn K."/>
            <person name="Lewis M.L."/>
            <person name="Nusbaum C."/>
            <person name="Galagan J."/>
            <person name="Birren B."/>
        </authorList>
    </citation>
    <scope>NUCLEOTIDE SEQUENCE [LARGE SCALE GENOMIC DNA]</scope>
    <source>
        <strain evidence="2 3">RMSCC 3488</strain>
    </source>
</reference>
<dbReference type="InterPro" id="IPR018790">
    <property type="entry name" value="DUF2358"/>
</dbReference>
<feature type="region of interest" description="Disordered" evidence="1">
    <location>
        <begin position="31"/>
        <end position="57"/>
    </location>
</feature>
<dbReference type="InterPro" id="IPR031342">
    <property type="entry name" value="Mug163-like"/>
</dbReference>
<dbReference type="AlphaFoldDB" id="A0A0J6F3Z8"/>
<name>A0A0J6F3Z8_COCPO</name>
<dbReference type="Proteomes" id="UP000054567">
    <property type="component" value="Unassembled WGS sequence"/>
</dbReference>
<dbReference type="VEuPathDB" id="FungiDB:CPAG_00367"/>
<dbReference type="PANTHER" id="PTHR31094">
    <property type="entry name" value="RIKEN CDNA 2310061I04 GENE"/>
    <property type="match status" value="1"/>
</dbReference>
<accession>A0A0J6F3Z8</accession>
<sequence>MPKLLSIPFVSPASPRTSAARFIRRYSSSTIPAAPSPLQRTQSQVQSPASPSLPGRSLARLRSERETSSQLLWFTAAQPTLISRSDARSLDGKSERVKNHKPVDERIVKLGKTLRILTEQLPTLLVNPLPQEILSPNITLHLFPSTHPHLPTVKGRVAYRAALWTAPVAWGSVPIVGNVRLQIMSERMVRGGAMSDFNGENNSGDEKLVVRWMTEGGASNSSSNSGNKAGSGNSASDGSKGEVKGTGNSATSASSASNGTNRGLSVLLGGEAPIFKLGKEEQFTGLFIFSFDEEGRIATHTIEHADENSGWDRTAKVVTLTDWLLGKAKWGSREPSNAAPVLAVETPMGMCDKLRFRDGPQEFLKDRAPSECATCYDKRCWST</sequence>
<evidence type="ECO:0000256" key="1">
    <source>
        <dbReference type="SAM" id="MobiDB-lite"/>
    </source>
</evidence>
<gene>
    <name evidence="2" type="ORF">CPAG_00367</name>
</gene>
<dbReference type="PANTHER" id="PTHR31094:SF2">
    <property type="entry name" value="RIKEN CDNA 2310061I04 GENE"/>
    <property type="match status" value="1"/>
</dbReference>
<evidence type="ECO:0008006" key="4">
    <source>
        <dbReference type="Google" id="ProtNLM"/>
    </source>
</evidence>
<reference evidence="3" key="3">
    <citation type="journal article" date="2010" name="Genome Res.">
        <title>Population genomic sequencing of Coccidioides fungi reveals recent hybridization and transposon control.</title>
        <authorList>
            <person name="Neafsey D.E."/>
            <person name="Barker B.M."/>
            <person name="Sharpton T.J."/>
            <person name="Stajich J.E."/>
            <person name="Park D.J."/>
            <person name="Whiston E."/>
            <person name="Hung C.-Y."/>
            <person name="McMahan C."/>
            <person name="White J."/>
            <person name="Sykes S."/>
            <person name="Heiman D."/>
            <person name="Young S."/>
            <person name="Zeng Q."/>
            <person name="Abouelleil A."/>
            <person name="Aftuck L."/>
            <person name="Bessette D."/>
            <person name="Brown A."/>
            <person name="FitzGerald M."/>
            <person name="Lui A."/>
            <person name="Macdonald J.P."/>
            <person name="Priest M."/>
            <person name="Orbach M.J."/>
            <person name="Galgiani J.N."/>
            <person name="Kirkland T.N."/>
            <person name="Cole G.T."/>
            <person name="Birren B.W."/>
            <person name="Henn M.R."/>
            <person name="Taylor J.W."/>
            <person name="Rounsley S.D."/>
        </authorList>
    </citation>
    <scope>NUCLEOTIDE SEQUENCE [LARGE SCALE GENOMIC DNA]</scope>
    <source>
        <strain evidence="3">RMSCC 3488</strain>
    </source>
</reference>
<reference evidence="3" key="2">
    <citation type="journal article" date="2009" name="Genome Res.">
        <title>Comparative genomic analyses of the human fungal pathogens Coccidioides and their relatives.</title>
        <authorList>
            <person name="Sharpton T.J."/>
            <person name="Stajich J.E."/>
            <person name="Rounsley S.D."/>
            <person name="Gardner M.J."/>
            <person name="Wortman J.R."/>
            <person name="Jordar V.S."/>
            <person name="Maiti R."/>
            <person name="Kodira C.D."/>
            <person name="Neafsey D.E."/>
            <person name="Zeng Q."/>
            <person name="Hung C.-Y."/>
            <person name="McMahan C."/>
            <person name="Muszewska A."/>
            <person name="Grynberg M."/>
            <person name="Mandel M.A."/>
            <person name="Kellner E.M."/>
            <person name="Barker B.M."/>
            <person name="Galgiani J.N."/>
            <person name="Orbach M.J."/>
            <person name="Kirkland T.N."/>
            <person name="Cole G.T."/>
            <person name="Henn M.R."/>
            <person name="Birren B.W."/>
            <person name="Taylor J.W."/>
        </authorList>
    </citation>
    <scope>NUCLEOTIDE SEQUENCE [LARGE SCALE GENOMIC DNA]</scope>
    <source>
        <strain evidence="3">RMSCC 3488</strain>
    </source>
</reference>
<organism evidence="2 3">
    <name type="scientific">Coccidioides posadasii RMSCC 3488</name>
    <dbReference type="NCBI Taxonomy" id="454284"/>
    <lineage>
        <taxon>Eukaryota</taxon>
        <taxon>Fungi</taxon>
        <taxon>Dikarya</taxon>
        <taxon>Ascomycota</taxon>
        <taxon>Pezizomycotina</taxon>
        <taxon>Eurotiomycetes</taxon>
        <taxon>Eurotiomycetidae</taxon>
        <taxon>Onygenales</taxon>
        <taxon>Onygenaceae</taxon>
        <taxon>Coccidioides</taxon>
    </lineage>
</organism>
<protein>
    <recommendedName>
        <fullName evidence="4">Chromosome transmission fidelity protein 4</fullName>
    </recommendedName>
</protein>
<evidence type="ECO:0000313" key="3">
    <source>
        <dbReference type="Proteomes" id="UP000054567"/>
    </source>
</evidence>